<dbReference type="PANTHER" id="PTHR23076">
    <property type="entry name" value="METALLOPROTEASE M41 FTSH"/>
    <property type="match status" value="1"/>
</dbReference>
<dbReference type="InterPro" id="IPR037219">
    <property type="entry name" value="Peptidase_M41-like"/>
</dbReference>
<dbReference type="GO" id="GO:0051301">
    <property type="term" value="P:cell division"/>
    <property type="evidence" value="ECO:0007669"/>
    <property type="project" value="UniProtKB-KW"/>
</dbReference>
<dbReference type="InterPro" id="IPR027417">
    <property type="entry name" value="P-loop_NTPase"/>
</dbReference>
<organism evidence="3 4">
    <name type="scientific">Candidatus Abzuiibacterium crystallinum</name>
    <dbReference type="NCBI Taxonomy" id="1974748"/>
    <lineage>
        <taxon>Bacteria</taxon>
        <taxon>Pseudomonadati</taxon>
        <taxon>Candidatus Omnitrophota</taxon>
        <taxon>Candidatus Abzuiibacterium</taxon>
    </lineage>
</organism>
<dbReference type="Gene3D" id="1.20.58.760">
    <property type="entry name" value="Peptidase M41"/>
    <property type="match status" value="1"/>
</dbReference>
<dbReference type="Proteomes" id="UP000230859">
    <property type="component" value="Unassembled WGS sequence"/>
</dbReference>
<dbReference type="FunFam" id="3.40.50.300:FF:002568">
    <property type="entry name" value="Cell division protein (FtsH)"/>
    <property type="match status" value="1"/>
</dbReference>
<dbReference type="Gene3D" id="1.10.8.60">
    <property type="match status" value="1"/>
</dbReference>
<dbReference type="GO" id="GO:0016887">
    <property type="term" value="F:ATP hydrolysis activity"/>
    <property type="evidence" value="ECO:0007669"/>
    <property type="project" value="InterPro"/>
</dbReference>
<dbReference type="Pfam" id="PF00004">
    <property type="entry name" value="AAA"/>
    <property type="match status" value="1"/>
</dbReference>
<reference evidence="3 4" key="1">
    <citation type="submission" date="2017-09" db="EMBL/GenBank/DDBJ databases">
        <title>Depth-based differentiation of microbial function through sediment-hosted aquifers and enrichment of novel symbionts in the deep terrestrial subsurface.</title>
        <authorList>
            <person name="Probst A.J."/>
            <person name="Ladd B."/>
            <person name="Jarett J.K."/>
            <person name="Geller-Mcgrath D.E."/>
            <person name="Sieber C.M."/>
            <person name="Emerson J.B."/>
            <person name="Anantharaman K."/>
            <person name="Thomas B.C."/>
            <person name="Malmstrom R."/>
            <person name="Stieglmeier M."/>
            <person name="Klingl A."/>
            <person name="Woyke T."/>
            <person name="Ryan C.M."/>
            <person name="Banfield J.F."/>
        </authorList>
    </citation>
    <scope>NUCLEOTIDE SEQUENCE [LARGE SCALE GENOMIC DNA]</scope>
    <source>
        <strain evidence="3">CG11_big_fil_rev_8_21_14_0_20_45_26</strain>
    </source>
</reference>
<dbReference type="InterPro" id="IPR000642">
    <property type="entry name" value="Peptidase_M41"/>
</dbReference>
<evidence type="ECO:0000313" key="3">
    <source>
        <dbReference type="EMBL" id="PIQ87483.1"/>
    </source>
</evidence>
<sequence>MRLGVYQMDPTKKTYRRIKMHFLNHRTKILIALAAIILIILAIWGMMSLESYYRNITLATMPLQMVMVALNAMIFVYMYMVVLRGGFAKLDKKSIKGSEVNVRFSDVIGIDEAKQEAWEVVQLITDHARLKRIGGKILRGILMIGPPGCGKTYLAKAIATEAGLPFISMSASEFVEIFVGVGASRVRALFKKANSLAYGFGGCIIFIDELDAMGKNRTFNQFGNSETNSTQNQLLVEMDGLGSREENVIIIGATNSPEETLDPALLRPGRFDRKVYVGKPGLEEREKVFQYYLKKVKHDPAIDARKLARKAVEKSPADIESIVKEAALIATRNGKDVVTYKEISDAIERIELGVKHKIKMTPREREMTAYHEAGHLLATYLLHPRKDVFKASIIPRKSSLGVVHPTSREEWFTEDRESLLADIKIALAGYVGEKIKFGTTSSGVSADFQMAMRSAHSMVWRIGMGSNGFVGDFTSIPDEQMSESLREKLNNETTKIIEKCLHDVEDLLTKEKQIHERFAHELLTKEELEYDEIEAIFNEYGKPNPRIFTVEDTGAKAEGTSSDVQSE</sequence>
<evidence type="ECO:0000256" key="1">
    <source>
        <dbReference type="SAM" id="Phobius"/>
    </source>
</evidence>
<accession>A0A2H0LSS0</accession>
<dbReference type="SUPFAM" id="SSF140990">
    <property type="entry name" value="FtsH protease domain-like"/>
    <property type="match status" value="1"/>
</dbReference>
<dbReference type="AlphaFoldDB" id="A0A2H0LSS0"/>
<keyword evidence="3" id="KW-0132">Cell division</keyword>
<dbReference type="GO" id="GO:0005524">
    <property type="term" value="F:ATP binding"/>
    <property type="evidence" value="ECO:0007669"/>
    <property type="project" value="InterPro"/>
</dbReference>
<evidence type="ECO:0000259" key="2">
    <source>
        <dbReference type="SMART" id="SM00382"/>
    </source>
</evidence>
<feature type="transmembrane region" description="Helical" evidence="1">
    <location>
        <begin position="29"/>
        <end position="49"/>
    </location>
</feature>
<evidence type="ECO:0000313" key="4">
    <source>
        <dbReference type="Proteomes" id="UP000230859"/>
    </source>
</evidence>
<dbReference type="EMBL" id="PCVY01000004">
    <property type="protein sequence ID" value="PIQ87483.1"/>
    <property type="molecule type" value="Genomic_DNA"/>
</dbReference>
<dbReference type="Pfam" id="PF01434">
    <property type="entry name" value="Peptidase_M41"/>
    <property type="match status" value="1"/>
</dbReference>
<keyword evidence="1" id="KW-0472">Membrane</keyword>
<dbReference type="Gene3D" id="3.40.50.300">
    <property type="entry name" value="P-loop containing nucleotide triphosphate hydrolases"/>
    <property type="match status" value="1"/>
</dbReference>
<keyword evidence="1" id="KW-1133">Transmembrane helix</keyword>
<dbReference type="GO" id="GO:0004222">
    <property type="term" value="F:metalloendopeptidase activity"/>
    <property type="evidence" value="ECO:0007669"/>
    <property type="project" value="InterPro"/>
</dbReference>
<dbReference type="InterPro" id="IPR003593">
    <property type="entry name" value="AAA+_ATPase"/>
</dbReference>
<name>A0A2H0LSS0_9BACT</name>
<feature type="domain" description="AAA+ ATPase" evidence="2">
    <location>
        <begin position="137"/>
        <end position="281"/>
    </location>
</feature>
<protein>
    <submittedName>
        <fullName evidence="3">Cell division protein FtsH</fullName>
    </submittedName>
</protein>
<comment type="caution">
    <text evidence="3">The sequence shown here is derived from an EMBL/GenBank/DDBJ whole genome shotgun (WGS) entry which is preliminary data.</text>
</comment>
<proteinExistence type="predicted"/>
<feature type="transmembrane region" description="Helical" evidence="1">
    <location>
        <begin position="61"/>
        <end position="83"/>
    </location>
</feature>
<gene>
    <name evidence="3" type="ORF">COV74_00500</name>
</gene>
<dbReference type="GO" id="GO:0004176">
    <property type="term" value="F:ATP-dependent peptidase activity"/>
    <property type="evidence" value="ECO:0007669"/>
    <property type="project" value="InterPro"/>
</dbReference>
<dbReference type="GO" id="GO:0030163">
    <property type="term" value="P:protein catabolic process"/>
    <property type="evidence" value="ECO:0007669"/>
    <property type="project" value="TreeGrafter"/>
</dbReference>
<dbReference type="InterPro" id="IPR003959">
    <property type="entry name" value="ATPase_AAA_core"/>
</dbReference>
<keyword evidence="1" id="KW-0812">Transmembrane</keyword>
<dbReference type="GO" id="GO:0006508">
    <property type="term" value="P:proteolysis"/>
    <property type="evidence" value="ECO:0007669"/>
    <property type="project" value="InterPro"/>
</dbReference>
<dbReference type="PANTHER" id="PTHR23076:SF97">
    <property type="entry name" value="ATP-DEPENDENT ZINC METALLOPROTEASE YME1L1"/>
    <property type="match status" value="1"/>
</dbReference>
<dbReference type="GO" id="GO:0005886">
    <property type="term" value="C:plasma membrane"/>
    <property type="evidence" value="ECO:0007669"/>
    <property type="project" value="TreeGrafter"/>
</dbReference>
<keyword evidence="3" id="KW-0131">Cell cycle</keyword>
<dbReference type="SUPFAM" id="SSF52540">
    <property type="entry name" value="P-loop containing nucleoside triphosphate hydrolases"/>
    <property type="match status" value="1"/>
</dbReference>
<dbReference type="SMART" id="SM00382">
    <property type="entry name" value="AAA"/>
    <property type="match status" value="1"/>
</dbReference>